<dbReference type="InterPro" id="IPR025307">
    <property type="entry name" value="FIIND_dom"/>
</dbReference>
<dbReference type="Pfam" id="PF23679">
    <property type="entry name" value="UPA-FIIND"/>
    <property type="match status" value="1"/>
</dbReference>
<evidence type="ECO:0000313" key="6">
    <source>
        <dbReference type="Proteomes" id="UP000515156"/>
    </source>
</evidence>
<dbReference type="Proteomes" id="UP000515156">
    <property type="component" value="Chromosome 10"/>
</dbReference>
<dbReference type="Pfam" id="PF00531">
    <property type="entry name" value="Death"/>
    <property type="match status" value="1"/>
</dbReference>
<gene>
    <name evidence="7" type="primary">LOC115478369</name>
</gene>
<dbReference type="GO" id="GO:0000445">
    <property type="term" value="C:THO complex part of transcription export complex"/>
    <property type="evidence" value="ECO:0007669"/>
    <property type="project" value="TreeGrafter"/>
</dbReference>
<dbReference type="PANTHER" id="PTHR13265">
    <property type="entry name" value="THO COMPLEX SUBUNIT 1"/>
    <property type="match status" value="1"/>
</dbReference>
<feature type="compositionally biased region" description="Low complexity" evidence="3">
    <location>
        <begin position="42"/>
        <end position="51"/>
    </location>
</feature>
<dbReference type="KEGG" id="muo:115478369"/>
<dbReference type="Gene3D" id="1.10.533.10">
    <property type="entry name" value="Death Domain, Fas"/>
    <property type="match status" value="1"/>
</dbReference>
<proteinExistence type="predicted"/>
<feature type="compositionally biased region" description="Basic and acidic residues" evidence="3">
    <location>
        <begin position="57"/>
        <end position="68"/>
    </location>
</feature>
<dbReference type="InParanoid" id="A0A6P7Z7Z2"/>
<dbReference type="SUPFAM" id="SSF47986">
    <property type="entry name" value="DEATH domain"/>
    <property type="match status" value="1"/>
</dbReference>
<dbReference type="GO" id="GO:0005829">
    <property type="term" value="C:cytosol"/>
    <property type="evidence" value="ECO:0007669"/>
    <property type="project" value="UniProtKB-SubCell"/>
</dbReference>
<dbReference type="PROSITE" id="PS51830">
    <property type="entry name" value="FIIND"/>
    <property type="match status" value="1"/>
</dbReference>
<dbReference type="GeneID" id="115478369"/>
<dbReference type="FunFam" id="1.10.533.10:FF:000088">
    <property type="entry name" value="P53-induced death domain protein 1"/>
    <property type="match status" value="1"/>
</dbReference>
<dbReference type="GO" id="GO:0006406">
    <property type="term" value="P:mRNA export from nucleus"/>
    <property type="evidence" value="ECO:0007669"/>
    <property type="project" value="TreeGrafter"/>
</dbReference>
<evidence type="ECO:0000259" key="5">
    <source>
        <dbReference type="PROSITE" id="PS51830"/>
    </source>
</evidence>
<feature type="region of interest" description="Disordered" evidence="3">
    <location>
        <begin position="1"/>
        <end position="83"/>
    </location>
</feature>
<sequence length="536" mass="61333">MTTSSDCPRQGKELSGEDASCLEQKENSSSEFDDTKEECQCGEESSGSSSESESDTEESHVHSEKSNEESEDASAGESSVATAGEEIESRILLEQASESEFYGQNLCEHCMAQNNQVEKLIPRKIAKEQFLLKIEDEGTYQCSVTSLIFEVTKKAHIKYSVLSWSKFAVHLKRPWTVGGPIFDVQCDSATLKSIQFPHSLCLHDHKSDLTFKVLHIKGKDTEIEPSVDYSPTHVKWLVTSLSPVGPIMQDSESVCHHGAVLLYKVIDNHPSLSFRVYVTINNDSFIKDVRNAVKYADKKFIKIDKPPVCRKLLQHGKRYRFTSEPEAEINPEDIEFIDDSVAKLKNYTEVFFEQPEEFKLSLTEMDSDEIIWTAKLRTCDWVVHKPTVDAQKNNTNCCKRRRPSSFTDEEFCSKRGRLNSDDLTYCMITDQQLMDFAKKLGKEWQMLGVSYLGINMNEIEQIKEKNEELTVQKFKMLALWREKEQKNGTIRNLYHCLKDREDVRYELLQTLEGFSNQACLPHREILEENCEGPSSV</sequence>
<dbReference type="InterPro" id="IPR011029">
    <property type="entry name" value="DEATH-like_dom_sf"/>
</dbReference>
<dbReference type="GO" id="GO:0007165">
    <property type="term" value="P:signal transduction"/>
    <property type="evidence" value="ECO:0007669"/>
    <property type="project" value="InterPro"/>
</dbReference>
<feature type="domain" description="Death" evidence="4">
    <location>
        <begin position="452"/>
        <end position="499"/>
    </location>
</feature>
<protein>
    <submittedName>
        <fullName evidence="7">Uncharacterized protein LOC115478369</fullName>
    </submittedName>
</protein>
<dbReference type="InterPro" id="IPR021861">
    <property type="entry name" value="THO_THOC1"/>
</dbReference>
<organism evidence="6 7">
    <name type="scientific">Microcaecilia unicolor</name>
    <dbReference type="NCBI Taxonomy" id="1415580"/>
    <lineage>
        <taxon>Eukaryota</taxon>
        <taxon>Metazoa</taxon>
        <taxon>Chordata</taxon>
        <taxon>Craniata</taxon>
        <taxon>Vertebrata</taxon>
        <taxon>Euteleostomi</taxon>
        <taxon>Amphibia</taxon>
        <taxon>Gymnophiona</taxon>
        <taxon>Siphonopidae</taxon>
        <taxon>Microcaecilia</taxon>
    </lineage>
</organism>
<keyword evidence="6" id="KW-1185">Reference proteome</keyword>
<dbReference type="InterPro" id="IPR000488">
    <property type="entry name" value="Death_dom"/>
</dbReference>
<dbReference type="PROSITE" id="PS50017">
    <property type="entry name" value="DEATH_DOMAIN"/>
    <property type="match status" value="1"/>
</dbReference>
<evidence type="ECO:0000256" key="2">
    <source>
        <dbReference type="ARBA" id="ARBA00022490"/>
    </source>
</evidence>
<keyword evidence="2" id="KW-0963">Cytoplasm</keyword>
<name>A0A6P7Z7Z2_9AMPH</name>
<evidence type="ECO:0000313" key="7">
    <source>
        <dbReference type="RefSeq" id="XP_030071530.1"/>
    </source>
</evidence>
<evidence type="ECO:0000256" key="3">
    <source>
        <dbReference type="SAM" id="MobiDB-lite"/>
    </source>
</evidence>
<comment type="subcellular location">
    <subcellularLocation>
        <location evidence="1">Cytoplasm</location>
        <location evidence="1">Cytosol</location>
    </subcellularLocation>
</comment>
<reference evidence="7" key="1">
    <citation type="submission" date="2025-08" db="UniProtKB">
        <authorList>
            <consortium name="RefSeq"/>
        </authorList>
    </citation>
    <scope>IDENTIFICATION</scope>
</reference>
<dbReference type="CDD" id="cd01670">
    <property type="entry name" value="Death"/>
    <property type="match status" value="1"/>
</dbReference>
<dbReference type="RefSeq" id="XP_030071530.1">
    <property type="nucleotide sequence ID" value="XM_030215670.1"/>
</dbReference>
<evidence type="ECO:0000256" key="1">
    <source>
        <dbReference type="ARBA" id="ARBA00004514"/>
    </source>
</evidence>
<evidence type="ECO:0000259" key="4">
    <source>
        <dbReference type="PROSITE" id="PS50017"/>
    </source>
</evidence>
<dbReference type="PANTHER" id="PTHR13265:SF1">
    <property type="entry name" value="CASPASE RECRUITMENT DOMAIN-CONTAINING PROTEIN 8"/>
    <property type="match status" value="1"/>
</dbReference>
<dbReference type="SMART" id="SM00005">
    <property type="entry name" value="DEATH"/>
    <property type="match status" value="1"/>
</dbReference>
<dbReference type="AlphaFoldDB" id="A0A6P7Z7Z2"/>
<dbReference type="Pfam" id="PF13553">
    <property type="entry name" value="FIIND"/>
    <property type="match status" value="1"/>
</dbReference>
<dbReference type="OrthoDB" id="428577at2759"/>
<accession>A0A6P7Z7Z2</accession>
<feature type="domain" description="FIIND" evidence="5">
    <location>
        <begin position="108"/>
        <end position="390"/>
    </location>
</feature>